<feature type="region of interest" description="Disordered" evidence="8">
    <location>
        <begin position="441"/>
        <end position="475"/>
    </location>
</feature>
<dbReference type="PANTHER" id="PTHR28088">
    <property type="entry name" value="TRANSCRIPTIONAL ACTIVATOR HAA1-RELATED"/>
    <property type="match status" value="1"/>
</dbReference>
<dbReference type="PRINTS" id="PR00617">
    <property type="entry name" value="COPPERFIST"/>
</dbReference>
<keyword evidence="11" id="KW-1185">Reference proteome</keyword>
<feature type="compositionally biased region" description="Low complexity" evidence="8">
    <location>
        <begin position="133"/>
        <end position="157"/>
    </location>
</feature>
<dbReference type="VEuPathDB" id="FungiDB:PV09_05386"/>
<dbReference type="RefSeq" id="XP_016213504.1">
    <property type="nucleotide sequence ID" value="XM_016358885.1"/>
</dbReference>
<evidence type="ECO:0000259" key="9">
    <source>
        <dbReference type="PROSITE" id="PS50073"/>
    </source>
</evidence>
<dbReference type="GO" id="GO:0006878">
    <property type="term" value="P:intracellular copper ion homeostasis"/>
    <property type="evidence" value="ECO:0007669"/>
    <property type="project" value="TreeGrafter"/>
</dbReference>
<dbReference type="AlphaFoldDB" id="A0A0D2AWU2"/>
<keyword evidence="2" id="KW-0479">Metal-binding</keyword>
<evidence type="ECO:0000256" key="3">
    <source>
        <dbReference type="ARBA" id="ARBA00022833"/>
    </source>
</evidence>
<feature type="region of interest" description="Disordered" evidence="8">
    <location>
        <begin position="71"/>
        <end position="187"/>
    </location>
</feature>
<feature type="compositionally biased region" description="Polar residues" evidence="8">
    <location>
        <begin position="122"/>
        <end position="132"/>
    </location>
</feature>
<dbReference type="PROSITE" id="PS50073">
    <property type="entry name" value="COPPER_FIST_2"/>
    <property type="match status" value="1"/>
</dbReference>
<dbReference type="HOGENOM" id="CLU_429640_0_0_1"/>
<dbReference type="EMBL" id="KN847544">
    <property type="protein sequence ID" value="KIW03635.1"/>
    <property type="molecule type" value="Genomic_DNA"/>
</dbReference>
<dbReference type="Gene3D" id="3.90.430.10">
    <property type="entry name" value="Copper fist DNA-binding domain"/>
    <property type="match status" value="1"/>
</dbReference>
<dbReference type="GeneID" id="27313359"/>
<dbReference type="PANTHER" id="PTHR28088:SF9">
    <property type="entry name" value="TRANSCRIPTION FACTOR GRISEA, PUTATIVE (AFU_ORTHOLOGUE AFUA_1G13190)-RELATED"/>
    <property type="match status" value="1"/>
</dbReference>
<dbReference type="Pfam" id="PF00649">
    <property type="entry name" value="Copper-fist"/>
    <property type="match status" value="1"/>
</dbReference>
<keyword evidence="6" id="KW-0804">Transcription</keyword>
<dbReference type="FunFam" id="3.90.430.10:FF:000001">
    <property type="entry name" value="Copper fist DNA-binding protein"/>
    <property type="match status" value="1"/>
</dbReference>
<evidence type="ECO:0000256" key="6">
    <source>
        <dbReference type="ARBA" id="ARBA00023163"/>
    </source>
</evidence>
<evidence type="ECO:0000256" key="2">
    <source>
        <dbReference type="ARBA" id="ARBA00022723"/>
    </source>
</evidence>
<dbReference type="RefSeq" id="XP_016213505.1">
    <property type="nucleotide sequence ID" value="XM_016358886.1"/>
</dbReference>
<organism evidence="10 11">
    <name type="scientific">Verruconis gallopava</name>
    <dbReference type="NCBI Taxonomy" id="253628"/>
    <lineage>
        <taxon>Eukaryota</taxon>
        <taxon>Fungi</taxon>
        <taxon>Dikarya</taxon>
        <taxon>Ascomycota</taxon>
        <taxon>Pezizomycotina</taxon>
        <taxon>Dothideomycetes</taxon>
        <taxon>Pleosporomycetidae</taxon>
        <taxon>Venturiales</taxon>
        <taxon>Sympoventuriaceae</taxon>
        <taxon>Verruconis</taxon>
    </lineage>
</organism>
<comment type="subcellular location">
    <subcellularLocation>
        <location evidence="1">Nucleus</location>
    </subcellularLocation>
</comment>
<dbReference type="SMART" id="SM01090">
    <property type="entry name" value="Copper-fist"/>
    <property type="match status" value="1"/>
</dbReference>
<evidence type="ECO:0000256" key="4">
    <source>
        <dbReference type="ARBA" id="ARBA00023008"/>
    </source>
</evidence>
<feature type="compositionally biased region" description="Polar residues" evidence="8">
    <location>
        <begin position="158"/>
        <end position="174"/>
    </location>
</feature>
<feature type="domain" description="Copper-fist" evidence="9">
    <location>
        <begin position="12"/>
        <end position="44"/>
    </location>
</feature>
<proteinExistence type="predicted"/>
<keyword evidence="3" id="KW-0862">Zinc</keyword>
<evidence type="ECO:0000256" key="5">
    <source>
        <dbReference type="ARBA" id="ARBA00023015"/>
    </source>
</evidence>
<dbReference type="SMART" id="SM00412">
    <property type="entry name" value="Cu_FIST"/>
    <property type="match status" value="1"/>
</dbReference>
<name>A0A0D2AWU2_9PEZI</name>
<dbReference type="SUPFAM" id="SSF57879">
    <property type="entry name" value="Zinc domain conserved in yeast copper-regulated transcription factors"/>
    <property type="match status" value="1"/>
</dbReference>
<dbReference type="GO" id="GO:0005634">
    <property type="term" value="C:nucleus"/>
    <property type="evidence" value="ECO:0007669"/>
    <property type="project" value="UniProtKB-SubCell"/>
</dbReference>
<keyword evidence="5" id="KW-0805">Transcription regulation</keyword>
<protein>
    <recommendedName>
        <fullName evidence="9">Copper-fist domain-containing protein</fullName>
    </recommendedName>
</protein>
<feature type="compositionally biased region" description="Polar residues" evidence="8">
    <location>
        <begin position="441"/>
        <end position="450"/>
    </location>
</feature>
<dbReference type="EMBL" id="KN847544">
    <property type="protein sequence ID" value="KIW03634.1"/>
    <property type="molecule type" value="Genomic_DNA"/>
</dbReference>
<dbReference type="GO" id="GO:0006879">
    <property type="term" value="P:intracellular iron ion homeostasis"/>
    <property type="evidence" value="ECO:0007669"/>
    <property type="project" value="TreeGrafter"/>
</dbReference>
<dbReference type="RefSeq" id="XP_016213503.1">
    <property type="nucleotide sequence ID" value="XM_016358884.1"/>
</dbReference>
<evidence type="ECO:0000256" key="1">
    <source>
        <dbReference type="ARBA" id="ARBA00004123"/>
    </source>
</evidence>
<dbReference type="InterPro" id="IPR036395">
    <property type="entry name" value="Cu_fist_DNA-bd_dom_sf"/>
</dbReference>
<evidence type="ECO:0000256" key="8">
    <source>
        <dbReference type="SAM" id="MobiDB-lite"/>
    </source>
</evidence>
<accession>A0A0D2AWU2</accession>
<keyword evidence="7" id="KW-0539">Nucleus</keyword>
<dbReference type="Proteomes" id="UP000053259">
    <property type="component" value="Unassembled WGS sequence"/>
</dbReference>
<evidence type="ECO:0000313" key="11">
    <source>
        <dbReference type="Proteomes" id="UP000053259"/>
    </source>
</evidence>
<sequence>MPVIEINGEKKKVACGPCIRGHRSSKCTHSDRVLIEVRKPGRPLSACPHPSGSCGCQRAVFYTVPKGESISTHAGSLSSSTSAYNSPAPASSNRVQKPKLRKNSTSVNTSNVQRAFEVDPSVLSQHANHSVDSASTTEVSESSSNVPSIASSTSSTPQTEAIDTSIQKPSTRTIPSEGGDPSAQRRPLQLGMLGVGGFGTTSDELGWSGPWPAYSSIPQRDDNISNTPTSGSCCGGNKKGLDPILTDSGGACCSSKENPSLSRHMPSSDQPFTLNTNQIDGHAPLQANSCYPRQFSLPGPAFETHVFASNVFTEDRFGCPHQANHACECGEGCECLGCSMHPANRTTTDYVRYHTELAMRGYIDSSRMHIAPTLDFAQASQHFGNTSTVTHEQSIDKDQVPTHNQFLAHAVQSYLPQWQHAQNGLATPTFEMSQFSLQQENSAAMSPLTMQQSHSHHPLQSSMNARELQRSTHTHQLSLHEIHANDHESPSTEDDTSTLSPSAFSVQQFSIPGCNDVTGSCLCGDGCQCDGCLTHNGHGNATTDDVTGEKGEHGTISVNYTSANGSKGSEFVHRTFDDILRDPTFASTATS</sequence>
<dbReference type="OrthoDB" id="5600085at2759"/>
<evidence type="ECO:0000313" key="10">
    <source>
        <dbReference type="EMBL" id="KIW03634.1"/>
    </source>
</evidence>
<dbReference type="GO" id="GO:0000981">
    <property type="term" value="F:DNA-binding transcription factor activity, RNA polymerase II-specific"/>
    <property type="evidence" value="ECO:0007669"/>
    <property type="project" value="TreeGrafter"/>
</dbReference>
<dbReference type="GO" id="GO:0005507">
    <property type="term" value="F:copper ion binding"/>
    <property type="evidence" value="ECO:0007669"/>
    <property type="project" value="InterPro"/>
</dbReference>
<feature type="compositionally biased region" description="Low complexity" evidence="8">
    <location>
        <begin position="71"/>
        <end position="92"/>
    </location>
</feature>
<evidence type="ECO:0000256" key="7">
    <source>
        <dbReference type="ARBA" id="ARBA00023242"/>
    </source>
</evidence>
<dbReference type="EMBL" id="KN847544">
    <property type="protein sequence ID" value="KIW03636.1"/>
    <property type="molecule type" value="Genomic_DNA"/>
</dbReference>
<dbReference type="InterPro" id="IPR001083">
    <property type="entry name" value="Cu_fist_DNA-bd_dom"/>
</dbReference>
<dbReference type="InterPro" id="IPR051763">
    <property type="entry name" value="Copper_Homeo_Regul"/>
</dbReference>
<reference evidence="10 11" key="1">
    <citation type="submission" date="2015-01" db="EMBL/GenBank/DDBJ databases">
        <title>The Genome Sequence of Ochroconis gallopava CBS43764.</title>
        <authorList>
            <consortium name="The Broad Institute Genomics Platform"/>
            <person name="Cuomo C."/>
            <person name="de Hoog S."/>
            <person name="Gorbushina A."/>
            <person name="Stielow B."/>
            <person name="Teixiera M."/>
            <person name="Abouelleil A."/>
            <person name="Chapman S.B."/>
            <person name="Priest M."/>
            <person name="Young S.K."/>
            <person name="Wortman J."/>
            <person name="Nusbaum C."/>
            <person name="Birren B."/>
        </authorList>
    </citation>
    <scope>NUCLEOTIDE SEQUENCE [LARGE SCALE GENOMIC DNA]</scope>
    <source>
        <strain evidence="10 11">CBS 43764</strain>
    </source>
</reference>
<dbReference type="GO" id="GO:0045944">
    <property type="term" value="P:positive regulation of transcription by RNA polymerase II"/>
    <property type="evidence" value="ECO:0007669"/>
    <property type="project" value="TreeGrafter"/>
</dbReference>
<keyword evidence="4" id="KW-0186">Copper</keyword>
<gene>
    <name evidence="10" type="ORF">PV09_05386</name>
</gene>
<dbReference type="GO" id="GO:0000978">
    <property type="term" value="F:RNA polymerase II cis-regulatory region sequence-specific DNA binding"/>
    <property type="evidence" value="ECO:0007669"/>
    <property type="project" value="TreeGrafter"/>
</dbReference>
<feature type="compositionally biased region" description="Polar residues" evidence="8">
    <location>
        <begin position="103"/>
        <end position="113"/>
    </location>
</feature>